<gene>
    <name evidence="2" type="ORF">Q4Q39_08570</name>
</gene>
<evidence type="ECO:0000256" key="1">
    <source>
        <dbReference type="SAM" id="Phobius"/>
    </source>
</evidence>
<proteinExistence type="predicted"/>
<keyword evidence="1" id="KW-1133">Transmembrane helix</keyword>
<evidence type="ECO:0008006" key="4">
    <source>
        <dbReference type="Google" id="ProtNLM"/>
    </source>
</evidence>
<feature type="transmembrane region" description="Helical" evidence="1">
    <location>
        <begin position="46"/>
        <end position="66"/>
    </location>
</feature>
<keyword evidence="3" id="KW-1185">Reference proteome</keyword>
<dbReference type="Proteomes" id="UP001176891">
    <property type="component" value="Unassembled WGS sequence"/>
</dbReference>
<evidence type="ECO:0000313" key="2">
    <source>
        <dbReference type="EMBL" id="MDO5987447.1"/>
    </source>
</evidence>
<name>A0ABT8X0P7_9FLAO</name>
<sequence length="253" mass="28656">MEPIKFEEDIRNKLDKRTLQPSDNAWSKLSDRIDNHQGKKRNKKPMLWIGLAASIVGIMLVISQFFNEVTSVDDIHKTVVNPKVIEENKNNVAVEADITIKKASDNTQVNEEKKIKKLVKRPTLIKTELVKEEITIAQENNVNKLKKEAVSSVEVVPEPLTFEQKKIQAVANQIQSLRDNNSITDDAIEALLLEAQKEIRLNQLYNETTGVVDANLLLQDVEADLDQSFRSKVFEVIKTSYGTVKTAVAHRND</sequence>
<comment type="caution">
    <text evidence="2">The sequence shown here is derived from an EMBL/GenBank/DDBJ whole genome shotgun (WGS) entry which is preliminary data.</text>
</comment>
<keyword evidence="1" id="KW-0812">Transmembrane</keyword>
<accession>A0ABT8X0P7</accession>
<reference evidence="2" key="1">
    <citation type="submission" date="2023-07" db="EMBL/GenBank/DDBJ databases">
        <title>Two novel species in the genus Flavivirga.</title>
        <authorList>
            <person name="Kwon K."/>
        </authorList>
    </citation>
    <scope>NUCLEOTIDE SEQUENCE</scope>
    <source>
        <strain evidence="2">KACC 14157</strain>
    </source>
</reference>
<dbReference type="EMBL" id="JAUOEM010000002">
    <property type="protein sequence ID" value="MDO5987447.1"/>
    <property type="molecule type" value="Genomic_DNA"/>
</dbReference>
<protein>
    <recommendedName>
        <fullName evidence="4">Anti-sigma factor</fullName>
    </recommendedName>
</protein>
<organism evidence="2 3">
    <name type="scientific">Flavivirga amylovorans</name>
    <dbReference type="NCBI Taxonomy" id="870486"/>
    <lineage>
        <taxon>Bacteria</taxon>
        <taxon>Pseudomonadati</taxon>
        <taxon>Bacteroidota</taxon>
        <taxon>Flavobacteriia</taxon>
        <taxon>Flavobacteriales</taxon>
        <taxon>Flavobacteriaceae</taxon>
        <taxon>Flavivirga</taxon>
    </lineage>
</organism>
<keyword evidence="1" id="KW-0472">Membrane</keyword>
<dbReference type="RefSeq" id="WP_303281997.1">
    <property type="nucleotide sequence ID" value="NZ_BAABCZ010000005.1"/>
</dbReference>
<evidence type="ECO:0000313" key="3">
    <source>
        <dbReference type="Proteomes" id="UP001176891"/>
    </source>
</evidence>